<dbReference type="PANTHER" id="PTHR11081:SF9">
    <property type="entry name" value="FLAP ENDONUCLEASE 1"/>
    <property type="match status" value="1"/>
</dbReference>
<dbReference type="GO" id="GO:0006284">
    <property type="term" value="P:base-excision repair"/>
    <property type="evidence" value="ECO:0007669"/>
    <property type="project" value="UniProtKB-UniRule"/>
</dbReference>
<dbReference type="GO" id="GO:0005730">
    <property type="term" value="C:nucleolus"/>
    <property type="evidence" value="ECO:0007669"/>
    <property type="project" value="UniProtKB-SubCell"/>
</dbReference>
<accession>A0A016UY31</accession>
<dbReference type="SUPFAM" id="SSF47807">
    <property type="entry name" value="5' to 3' exonuclease, C-terminal subdomain"/>
    <property type="match status" value="1"/>
</dbReference>
<dbReference type="Gene3D" id="1.10.150.20">
    <property type="entry name" value="5' to 3' exonuclease, C-terminal subdomain"/>
    <property type="match status" value="1"/>
</dbReference>
<keyword evidence="6 15" id="KW-0255">Endonuclease</keyword>
<dbReference type="EMBL" id="JARK01001359">
    <property type="protein sequence ID" value="EYC19682.1"/>
    <property type="molecule type" value="Genomic_DNA"/>
</dbReference>
<name>A0A016UY31_9BILA</name>
<evidence type="ECO:0000259" key="17">
    <source>
        <dbReference type="SMART" id="SM00484"/>
    </source>
</evidence>
<protein>
    <recommendedName>
        <fullName evidence="15">Flap endonuclease 1</fullName>
        <shortName evidence="15">FEN-1</shortName>
        <ecNumber evidence="15">3.1.-.-</ecNumber>
    </recommendedName>
    <alternativeName>
        <fullName evidence="15">Flap structure-specific endonuclease 1</fullName>
    </alternativeName>
</protein>
<dbReference type="InterPro" id="IPR023426">
    <property type="entry name" value="Flap_endonuc"/>
</dbReference>
<keyword evidence="4 15" id="KW-0540">Nuclease</keyword>
<keyword evidence="20" id="KW-1185">Reference proteome</keyword>
<dbReference type="GO" id="GO:0030145">
    <property type="term" value="F:manganese ion binding"/>
    <property type="evidence" value="ECO:0007669"/>
    <property type="project" value="TreeGrafter"/>
</dbReference>
<dbReference type="PRINTS" id="PR00853">
    <property type="entry name" value="XPGRADSUPER"/>
</dbReference>
<evidence type="ECO:0000256" key="1">
    <source>
        <dbReference type="ARBA" id="ARBA00004173"/>
    </source>
</evidence>
<dbReference type="GO" id="GO:0043137">
    <property type="term" value="P:DNA replication, removal of RNA primer"/>
    <property type="evidence" value="ECO:0007669"/>
    <property type="project" value="UniProtKB-UniRule"/>
</dbReference>
<feature type="domain" description="XPG N-terminal" evidence="18">
    <location>
        <begin position="1"/>
        <end position="107"/>
    </location>
</feature>
<dbReference type="GO" id="GO:0005654">
    <property type="term" value="C:nucleoplasm"/>
    <property type="evidence" value="ECO:0007669"/>
    <property type="project" value="UniProtKB-SubCell"/>
</dbReference>
<dbReference type="Gene3D" id="3.40.50.1010">
    <property type="entry name" value="5'-nuclease"/>
    <property type="match status" value="1"/>
</dbReference>
<dbReference type="PROSITE" id="PS00841">
    <property type="entry name" value="XPG_1"/>
    <property type="match status" value="1"/>
</dbReference>
<evidence type="ECO:0000256" key="9">
    <source>
        <dbReference type="ARBA" id="ARBA00022839"/>
    </source>
</evidence>
<evidence type="ECO:0000313" key="19">
    <source>
        <dbReference type="EMBL" id="EYC19682.1"/>
    </source>
</evidence>
<comment type="subcellular location">
    <subcellularLocation>
        <location evidence="1 15">Mitochondrion</location>
    </subcellularLocation>
    <subcellularLocation>
        <location evidence="15">Nucleus</location>
        <location evidence="15">Nucleolus</location>
    </subcellularLocation>
    <subcellularLocation>
        <location evidence="15">Nucleus</location>
        <location evidence="15">Nucleoplasm</location>
    </subcellularLocation>
    <text evidence="15">Resides mostly in the nucleoli and relocalizes to the nucleoplasm upon DNA damage.</text>
</comment>
<dbReference type="SMART" id="SM00484">
    <property type="entry name" value="XPGI"/>
    <property type="match status" value="1"/>
</dbReference>
<comment type="function">
    <text evidence="15">Structure-specific nuclease with 5'-flap endonuclease and 5'-3' exonuclease activities involved in DNA replication and repair. During DNA replication, cleaves the 5'-overhanging flap structure that is generated by displacement synthesis when DNA polymerase encounters the 5'-end of a downstream Okazaki fragment. It enters the flap from the 5'-end and then tracks to cleave the flap base, leaving a nick for ligation. Also involved in the long patch base excision repair (LP-BER) pathway, by cleaving within the apurinic/apyrimidinic (AP) site-terminated flap. Acts as a genome stabilization factor that prevents flaps from equilibrating into structures that lead to duplications and deletions. Also possesses 5'-3' exonuclease activity on nicked or gapped double-stranded DNA, and exhibits RNase H activity. Also involved in replication and repair of rDNA and in repairing mitochondrial DNA.</text>
</comment>
<keyword evidence="11 15" id="KW-0496">Mitochondrion</keyword>
<evidence type="ECO:0000256" key="10">
    <source>
        <dbReference type="ARBA" id="ARBA00022842"/>
    </source>
</evidence>
<dbReference type="EC" id="3.1.-.-" evidence="15"/>
<keyword evidence="3 15" id="KW-0235">DNA replication</keyword>
<dbReference type="Pfam" id="PF00867">
    <property type="entry name" value="XPG_I"/>
    <property type="match status" value="1"/>
</dbReference>
<dbReference type="InterPro" id="IPR029060">
    <property type="entry name" value="PIN-like_dom_sf"/>
</dbReference>
<dbReference type="OrthoDB" id="1937206at2759"/>
<feature type="region of interest" description="Disordered" evidence="16">
    <location>
        <begin position="364"/>
        <end position="392"/>
    </location>
</feature>
<evidence type="ECO:0000256" key="4">
    <source>
        <dbReference type="ARBA" id="ARBA00022722"/>
    </source>
</evidence>
<evidence type="ECO:0000256" key="13">
    <source>
        <dbReference type="ARBA" id="ARBA00023242"/>
    </source>
</evidence>
<keyword evidence="8 15" id="KW-0378">Hydrolase</keyword>
<dbReference type="AlphaFoldDB" id="A0A016UY31"/>
<evidence type="ECO:0000256" key="2">
    <source>
        <dbReference type="ARBA" id="ARBA00022553"/>
    </source>
</evidence>
<evidence type="ECO:0000256" key="5">
    <source>
        <dbReference type="ARBA" id="ARBA00022723"/>
    </source>
</evidence>
<dbReference type="GO" id="GO:0004523">
    <property type="term" value="F:RNA-DNA hybrid ribonuclease activity"/>
    <property type="evidence" value="ECO:0007669"/>
    <property type="project" value="TreeGrafter"/>
</dbReference>
<evidence type="ECO:0000256" key="16">
    <source>
        <dbReference type="SAM" id="MobiDB-lite"/>
    </source>
</evidence>
<keyword evidence="10 15" id="KW-0460">Magnesium</keyword>
<comment type="caution">
    <text evidence="19">The sequence shown here is derived from an EMBL/GenBank/DDBJ whole genome shotgun (WGS) entry which is preliminary data.</text>
</comment>
<evidence type="ECO:0000256" key="12">
    <source>
        <dbReference type="ARBA" id="ARBA00023204"/>
    </source>
</evidence>
<dbReference type="Proteomes" id="UP000024635">
    <property type="component" value="Unassembled WGS sequence"/>
</dbReference>
<evidence type="ECO:0000256" key="15">
    <source>
        <dbReference type="HAMAP-Rule" id="MF_03140"/>
    </source>
</evidence>
<dbReference type="PANTHER" id="PTHR11081">
    <property type="entry name" value="FLAP ENDONUCLEASE FAMILY MEMBER"/>
    <property type="match status" value="1"/>
</dbReference>
<evidence type="ECO:0000256" key="3">
    <source>
        <dbReference type="ARBA" id="ARBA00022705"/>
    </source>
</evidence>
<evidence type="ECO:0000256" key="6">
    <source>
        <dbReference type="ARBA" id="ARBA00022759"/>
    </source>
</evidence>
<evidence type="ECO:0000259" key="18">
    <source>
        <dbReference type="SMART" id="SM00485"/>
    </source>
</evidence>
<comment type="similarity">
    <text evidence="14 15">Belongs to the XPG/RAD2 endonuclease family. FEN1 subfamily.</text>
</comment>
<gene>
    <name evidence="19" type="primary">Acey_s0023.g663</name>
    <name evidence="19" type="synonym">Acey-crn-1</name>
    <name evidence="19" type="ORF">Y032_0023g663</name>
</gene>
<proteinExistence type="inferred from homology"/>
<evidence type="ECO:0000256" key="8">
    <source>
        <dbReference type="ARBA" id="ARBA00022801"/>
    </source>
</evidence>
<keyword evidence="7 15" id="KW-0227">DNA damage</keyword>
<dbReference type="GO" id="GO:0005739">
    <property type="term" value="C:mitochondrion"/>
    <property type="evidence" value="ECO:0007669"/>
    <property type="project" value="UniProtKB-SubCell"/>
</dbReference>
<keyword evidence="12 15" id="KW-0234">DNA repair</keyword>
<dbReference type="FunFam" id="3.40.50.1010:FF:000003">
    <property type="entry name" value="Flap endonuclease 1"/>
    <property type="match status" value="1"/>
</dbReference>
<dbReference type="GO" id="GO:0000287">
    <property type="term" value="F:magnesium ion binding"/>
    <property type="evidence" value="ECO:0007669"/>
    <property type="project" value="UniProtKB-UniRule"/>
</dbReference>
<dbReference type="SMART" id="SM00485">
    <property type="entry name" value="XPGN"/>
    <property type="match status" value="1"/>
</dbReference>
<sequence length="392" mass="44523">MGIKDLSKVIADNAPNAIKLNEMKSYFGRKVAIDASMCLYQFLIAVRQDGSQLQSESGETTSHLMGMFYRTIRMIDNGVKPCYVFDGKPPDMKSGELEKRSEKRWEFFLYLLDLKPFAEAEKALTEAKERGDTEAVDKFERRLVKVTKEQNADVKRLLGLMGVPVVEAPCEAEAQCAALVKAKKVYGTATEDMDALTFGSDVLLRHMTFSEAKKMPIKEFSLSRILADFDMTKEQFIDLCILLGCDYCESIRGVGPKKAFELIKTYGDIETILENIDHKKYPPPENWPYKRARELFINPEVADCENINLVWKEPDVDGIMKFMCEEKNFNEERIKSAIAKMQKGRSTATQGRIDAFFSVNKTVKSEPTSAKRKAEEQKKATKKRGPPLKKPK</sequence>
<dbReference type="InterPro" id="IPR006086">
    <property type="entry name" value="XPG-I_dom"/>
</dbReference>
<dbReference type="InterPro" id="IPR006085">
    <property type="entry name" value="XPG_DNA_repair_N"/>
</dbReference>
<keyword evidence="5 15" id="KW-0479">Metal-binding</keyword>
<dbReference type="HAMAP" id="MF_00614">
    <property type="entry name" value="Fen"/>
    <property type="match status" value="1"/>
</dbReference>
<reference evidence="20" key="1">
    <citation type="journal article" date="2015" name="Nat. Genet.">
        <title>The genome and transcriptome of the zoonotic hookworm Ancylostoma ceylanicum identify infection-specific gene families.</title>
        <authorList>
            <person name="Schwarz E.M."/>
            <person name="Hu Y."/>
            <person name="Antoshechkin I."/>
            <person name="Miller M.M."/>
            <person name="Sternberg P.W."/>
            <person name="Aroian R.V."/>
        </authorList>
    </citation>
    <scope>NUCLEOTIDE SEQUENCE</scope>
    <source>
        <strain evidence="20">HY135</strain>
    </source>
</reference>
<evidence type="ECO:0000313" key="20">
    <source>
        <dbReference type="Proteomes" id="UP000024635"/>
    </source>
</evidence>
<evidence type="ECO:0000256" key="11">
    <source>
        <dbReference type="ARBA" id="ARBA00023128"/>
    </source>
</evidence>
<organism evidence="19 20">
    <name type="scientific">Ancylostoma ceylanicum</name>
    <dbReference type="NCBI Taxonomy" id="53326"/>
    <lineage>
        <taxon>Eukaryota</taxon>
        <taxon>Metazoa</taxon>
        <taxon>Ecdysozoa</taxon>
        <taxon>Nematoda</taxon>
        <taxon>Chromadorea</taxon>
        <taxon>Rhabditida</taxon>
        <taxon>Rhabditina</taxon>
        <taxon>Rhabditomorpha</taxon>
        <taxon>Strongyloidea</taxon>
        <taxon>Ancylostomatidae</taxon>
        <taxon>Ancylostomatinae</taxon>
        <taxon>Ancylostoma</taxon>
    </lineage>
</organism>
<dbReference type="Pfam" id="PF00752">
    <property type="entry name" value="XPG_N"/>
    <property type="match status" value="1"/>
</dbReference>
<dbReference type="InterPro" id="IPR006084">
    <property type="entry name" value="XPG/Rad2"/>
</dbReference>
<dbReference type="FunFam" id="1.10.150.20:FF:000009">
    <property type="entry name" value="Flap endonuclease 1"/>
    <property type="match status" value="1"/>
</dbReference>
<dbReference type="InterPro" id="IPR008918">
    <property type="entry name" value="HhH2"/>
</dbReference>
<keyword evidence="9 15" id="KW-0269">Exonuclease</keyword>
<keyword evidence="13 15" id="KW-0539">Nucleus</keyword>
<dbReference type="InterPro" id="IPR019974">
    <property type="entry name" value="XPG_CS"/>
</dbReference>
<dbReference type="InterPro" id="IPR036279">
    <property type="entry name" value="5-3_exonuclease_C_sf"/>
</dbReference>
<dbReference type="PROSITE" id="PS00842">
    <property type="entry name" value="XPG_2"/>
    <property type="match status" value="1"/>
</dbReference>
<feature type="domain" description="XPG-I" evidence="17">
    <location>
        <begin position="159"/>
        <end position="231"/>
    </location>
</feature>
<dbReference type="CDD" id="cd09867">
    <property type="entry name" value="PIN_FEN1"/>
    <property type="match status" value="1"/>
</dbReference>
<dbReference type="SUPFAM" id="SSF88723">
    <property type="entry name" value="PIN domain-like"/>
    <property type="match status" value="1"/>
</dbReference>
<feature type="compositionally biased region" description="Basic residues" evidence="16">
    <location>
        <begin position="380"/>
        <end position="392"/>
    </location>
</feature>
<dbReference type="STRING" id="53326.A0A016UY31"/>
<evidence type="ECO:0000256" key="14">
    <source>
        <dbReference type="ARBA" id="ARBA00034726"/>
    </source>
</evidence>
<evidence type="ECO:0000256" key="7">
    <source>
        <dbReference type="ARBA" id="ARBA00022763"/>
    </source>
</evidence>
<dbReference type="SMART" id="SM00279">
    <property type="entry name" value="HhH2"/>
    <property type="match status" value="1"/>
</dbReference>
<comment type="cofactor">
    <cofactor evidence="15">
        <name>Mg(2+)</name>
        <dbReference type="ChEBI" id="CHEBI:18420"/>
    </cofactor>
    <text evidence="15">Binds 2 magnesium ions per subunit. They probably participate in the reaction catalyzed by the enzyme. May bind an additional third magnesium ion after substrate binding.</text>
</comment>
<dbReference type="GO" id="GO:0003677">
    <property type="term" value="F:DNA binding"/>
    <property type="evidence" value="ECO:0007669"/>
    <property type="project" value="UniProtKB-UniRule"/>
</dbReference>
<dbReference type="GO" id="GO:0008409">
    <property type="term" value="F:5'-3' exonuclease activity"/>
    <property type="evidence" value="ECO:0007669"/>
    <property type="project" value="UniProtKB-UniRule"/>
</dbReference>
<dbReference type="GO" id="GO:0017108">
    <property type="term" value="F:5'-flap endonuclease activity"/>
    <property type="evidence" value="ECO:0007669"/>
    <property type="project" value="UniProtKB-UniRule"/>
</dbReference>
<keyword evidence="2 15" id="KW-0597">Phosphoprotein</keyword>